<protein>
    <recommendedName>
        <fullName evidence="7">ADP-ribosylglycohydrolase</fullName>
    </recommendedName>
</protein>
<evidence type="ECO:0008006" key="7">
    <source>
        <dbReference type="Google" id="ProtNLM"/>
    </source>
</evidence>
<dbReference type="InterPro" id="IPR050792">
    <property type="entry name" value="ADP-ribosylglycohydrolase"/>
</dbReference>
<keyword evidence="2" id="KW-0378">Hydrolase</keyword>
<feature type="binding site" evidence="3">
    <location>
        <position position="312"/>
    </location>
    <ligand>
        <name>Mg(2+)</name>
        <dbReference type="ChEBI" id="CHEBI:18420"/>
        <label>1</label>
    </ligand>
</feature>
<dbReference type="GO" id="GO:0046872">
    <property type="term" value="F:metal ion binding"/>
    <property type="evidence" value="ECO:0007669"/>
    <property type="project" value="UniProtKB-KW"/>
</dbReference>
<organism evidence="5 6">
    <name type="scientific">Nitrospina gracilis (strain 3/211)</name>
    <dbReference type="NCBI Taxonomy" id="1266370"/>
    <lineage>
        <taxon>Bacteria</taxon>
        <taxon>Pseudomonadati</taxon>
        <taxon>Nitrospinota/Tectimicrobiota group</taxon>
        <taxon>Nitrospinota</taxon>
        <taxon>Nitrospinia</taxon>
        <taxon>Nitrospinales</taxon>
        <taxon>Nitrospinaceae</taxon>
        <taxon>Nitrospina</taxon>
    </lineage>
</organism>
<name>M1YX17_NITG3</name>
<feature type="region of interest" description="Disordered" evidence="4">
    <location>
        <begin position="422"/>
        <end position="442"/>
    </location>
</feature>
<keyword evidence="6" id="KW-1185">Reference proteome</keyword>
<dbReference type="InterPro" id="IPR036705">
    <property type="entry name" value="Ribosyl_crysJ1_sf"/>
</dbReference>
<dbReference type="GO" id="GO:0016787">
    <property type="term" value="F:hydrolase activity"/>
    <property type="evidence" value="ECO:0007669"/>
    <property type="project" value="UniProtKB-KW"/>
</dbReference>
<comment type="similarity">
    <text evidence="1">Belongs to the ADP-ribosylglycohydrolase family.</text>
</comment>
<feature type="compositionally biased region" description="Basic residues" evidence="4">
    <location>
        <begin position="428"/>
        <end position="442"/>
    </location>
</feature>
<evidence type="ECO:0000313" key="5">
    <source>
        <dbReference type="EMBL" id="CCQ90202.1"/>
    </source>
</evidence>
<comment type="caution">
    <text evidence="5">The sequence shown here is derived from an EMBL/GenBank/DDBJ whole genome shotgun (WGS) entry which is preliminary data.</text>
</comment>
<evidence type="ECO:0000256" key="3">
    <source>
        <dbReference type="PIRSR" id="PIRSR605502-1"/>
    </source>
</evidence>
<evidence type="ECO:0000256" key="2">
    <source>
        <dbReference type="ARBA" id="ARBA00022801"/>
    </source>
</evidence>
<dbReference type="EMBL" id="CAQJ01000029">
    <property type="protein sequence ID" value="CCQ90202.1"/>
    <property type="molecule type" value="Genomic_DNA"/>
</dbReference>
<evidence type="ECO:0000256" key="1">
    <source>
        <dbReference type="ARBA" id="ARBA00010702"/>
    </source>
</evidence>
<keyword evidence="3" id="KW-0460">Magnesium</keyword>
<dbReference type="OrthoDB" id="9798107at2"/>
<feature type="compositionally biased region" description="Basic and acidic residues" evidence="4">
    <location>
        <begin position="380"/>
        <end position="389"/>
    </location>
</feature>
<sequence length="442" mass="49353">MSASDDKALGSWYGMAVGDALGQSVKGLKPETVKQYFKTVDAYHDVKPYIGKGVKRYRMKGLYGVQTQTALALSEVLLTTKKPEPEAVADVLMRMGANGPEGYFGVFRRPEGCFYKTVESFPNRTAVARSNEPYAFGSTFSVAVPIAAYMKRNSVTFRSQCVEAARLFSRHPWEIVGTVLTGFLVTRCLDLQPASSPGALQHLFGDAAEFCEEIEALLQAEHGDVWHAVEKDPQVFSKTFRELETRYEPGQRDALGKWIAENASHFTGLDIVHPTQGHALSLLPFGLLMLVEMTGGFEAVLTTTLNHGREADKLGALVGAWAGALYGFDAIPDAWRSGLVNAKEIKARGEALARRKNMKSDKDLIAMELGLTNKEAEERRKFLPKETKKAGKKSTPLDDLWMEEESRDTISQLKEDPYKWRQFERDKAKKKRDRRRKPGFSD</sequence>
<dbReference type="Proteomes" id="UP000011704">
    <property type="component" value="Unassembled WGS sequence"/>
</dbReference>
<accession>M1YX17</accession>
<dbReference type="Pfam" id="PF03747">
    <property type="entry name" value="ADP_ribosyl_GH"/>
    <property type="match status" value="1"/>
</dbReference>
<comment type="cofactor">
    <cofactor evidence="3">
        <name>Mg(2+)</name>
        <dbReference type="ChEBI" id="CHEBI:18420"/>
    </cofactor>
    <text evidence="3">Binds 2 magnesium ions per subunit.</text>
</comment>
<dbReference type="InterPro" id="IPR005502">
    <property type="entry name" value="Ribosyl_crysJ1"/>
</dbReference>
<dbReference type="InParanoid" id="M1YX17"/>
<feature type="region of interest" description="Disordered" evidence="4">
    <location>
        <begin position="380"/>
        <end position="410"/>
    </location>
</feature>
<dbReference type="Gene3D" id="1.10.4080.10">
    <property type="entry name" value="ADP-ribosylation/Crystallin J1"/>
    <property type="match status" value="1"/>
</dbReference>
<dbReference type="RefSeq" id="WP_005007494.1">
    <property type="nucleotide sequence ID" value="NZ_HG422173.1"/>
</dbReference>
<dbReference type="PANTHER" id="PTHR16222">
    <property type="entry name" value="ADP-RIBOSYLGLYCOHYDROLASE"/>
    <property type="match status" value="1"/>
</dbReference>
<dbReference type="PANTHER" id="PTHR16222:SF24">
    <property type="entry name" value="ADP-RIBOSYLHYDROLASE ARH3"/>
    <property type="match status" value="1"/>
</dbReference>
<evidence type="ECO:0000256" key="4">
    <source>
        <dbReference type="SAM" id="MobiDB-lite"/>
    </source>
</evidence>
<gene>
    <name evidence="5" type="ORF">NITGR_260007</name>
</gene>
<dbReference type="HOGENOM" id="CLU_619397_0_0_0"/>
<evidence type="ECO:0000313" key="6">
    <source>
        <dbReference type="Proteomes" id="UP000011704"/>
    </source>
</evidence>
<dbReference type="SUPFAM" id="SSF101478">
    <property type="entry name" value="ADP-ribosylglycohydrolase"/>
    <property type="match status" value="1"/>
</dbReference>
<dbReference type="STRING" id="1266370.NITGR_260007"/>
<proteinExistence type="inferred from homology"/>
<keyword evidence="3" id="KW-0479">Metal-binding</keyword>
<reference evidence="5 6" key="1">
    <citation type="journal article" date="2013" name="Front. Microbiol.">
        <title>The genome of Nitrospina gracilis illuminates the metabolism and evolution of the major marine nitrite oxidizer.</title>
        <authorList>
            <person name="Luecker S."/>
            <person name="Nowka B."/>
            <person name="Rattei T."/>
            <person name="Spieck E."/>
            <person name="and Daims H."/>
        </authorList>
    </citation>
    <scope>NUCLEOTIDE SEQUENCE [LARGE SCALE GENOMIC DNA]</scope>
    <source>
        <strain evidence="5 6">3/211</strain>
    </source>
</reference>
<dbReference type="AlphaFoldDB" id="M1YX17"/>